<evidence type="ECO:0000313" key="3">
    <source>
        <dbReference type="EMBL" id="KAF2652686.1"/>
    </source>
</evidence>
<reference evidence="3" key="1">
    <citation type="journal article" date="2020" name="Stud. Mycol.">
        <title>101 Dothideomycetes genomes: a test case for predicting lifestyles and emergence of pathogens.</title>
        <authorList>
            <person name="Haridas S."/>
            <person name="Albert R."/>
            <person name="Binder M."/>
            <person name="Bloem J."/>
            <person name="Labutti K."/>
            <person name="Salamov A."/>
            <person name="Andreopoulos B."/>
            <person name="Baker S."/>
            <person name="Barry K."/>
            <person name="Bills G."/>
            <person name="Bluhm B."/>
            <person name="Cannon C."/>
            <person name="Castanera R."/>
            <person name="Culley D."/>
            <person name="Daum C."/>
            <person name="Ezra D."/>
            <person name="Gonzalez J."/>
            <person name="Henrissat B."/>
            <person name="Kuo A."/>
            <person name="Liang C."/>
            <person name="Lipzen A."/>
            <person name="Lutzoni F."/>
            <person name="Magnuson J."/>
            <person name="Mondo S."/>
            <person name="Nolan M."/>
            <person name="Ohm R."/>
            <person name="Pangilinan J."/>
            <person name="Park H.-J."/>
            <person name="Ramirez L."/>
            <person name="Alfaro M."/>
            <person name="Sun H."/>
            <person name="Tritt A."/>
            <person name="Yoshinaga Y."/>
            <person name="Zwiers L.-H."/>
            <person name="Turgeon B."/>
            <person name="Goodwin S."/>
            <person name="Spatafora J."/>
            <person name="Crous P."/>
            <person name="Grigoriev I."/>
        </authorList>
    </citation>
    <scope>NUCLEOTIDE SEQUENCE</scope>
    <source>
        <strain evidence="3">CBS 122681</strain>
    </source>
</reference>
<dbReference type="OrthoDB" id="5562739at2759"/>
<feature type="compositionally biased region" description="Polar residues" evidence="1">
    <location>
        <begin position="281"/>
        <end position="292"/>
    </location>
</feature>
<gene>
    <name evidence="3" type="ORF">K491DRAFT_706309</name>
</gene>
<dbReference type="AlphaFoldDB" id="A0A6A6SYD1"/>
<sequence>MKIQSLLNPFDCSDRHGERISESPPPANMPRPVDLNTPAQKRQKVPKDAAIFTDAKVNGPVNFPPYEVGDNEELAAHHREHKVYPMGQIQERGARRIPYASGKKEFTEKTGRDAFEVFQYEFCMPGVEKPWSVLWDYQVGLVRMTPFFKCLKYSKTTPAKVMNVNPGLHDICHSITGGSLTAQGYWMPYKAAKAVAATFCYNIRHLLTPVFGNDFLDICTHPNEPSFGKFVIDPEIVRECTIETNGWRANKGQPSATTTASRALTAPVMATVPSTPQTKLYCSPWGNRTSKPQHARRADPDQESGYGTDENGNEKFWFSPEVSPRSHTWTAVNRSVSPLTRASLTPPQRRHPVFKLPQRALVDIIPAEGLLAPVPEELVDEQFRAKRTLSKVAYDDEGAEELRPQTSSTMSVDIDSEPECVSKLHSRSEVDAAEILLSLKATENALHRAKRTRRGSAY</sequence>
<protein>
    <recommendedName>
        <fullName evidence="2">HTH APSES-type domain-containing protein</fullName>
    </recommendedName>
</protein>
<dbReference type="GO" id="GO:0030907">
    <property type="term" value="C:MBF transcription complex"/>
    <property type="evidence" value="ECO:0007669"/>
    <property type="project" value="TreeGrafter"/>
</dbReference>
<dbReference type="PROSITE" id="PS51299">
    <property type="entry name" value="HTH_APSES"/>
    <property type="match status" value="1"/>
</dbReference>
<dbReference type="Proteomes" id="UP000799324">
    <property type="component" value="Unassembled WGS sequence"/>
</dbReference>
<evidence type="ECO:0000256" key="1">
    <source>
        <dbReference type="SAM" id="MobiDB-lite"/>
    </source>
</evidence>
<dbReference type="EMBL" id="MU004396">
    <property type="protein sequence ID" value="KAF2652686.1"/>
    <property type="molecule type" value="Genomic_DNA"/>
</dbReference>
<dbReference type="InterPro" id="IPR051642">
    <property type="entry name" value="SWI6-like"/>
</dbReference>
<dbReference type="SUPFAM" id="SSF54616">
    <property type="entry name" value="DNA-binding domain of Mlu1-box binding protein MBP1"/>
    <property type="match status" value="1"/>
</dbReference>
<evidence type="ECO:0000259" key="2">
    <source>
        <dbReference type="PROSITE" id="PS51299"/>
    </source>
</evidence>
<keyword evidence="4" id="KW-1185">Reference proteome</keyword>
<feature type="region of interest" description="Disordered" evidence="1">
    <location>
        <begin position="1"/>
        <end position="44"/>
    </location>
</feature>
<feature type="region of interest" description="Disordered" evidence="1">
    <location>
        <begin position="281"/>
        <end position="312"/>
    </location>
</feature>
<dbReference type="Gene3D" id="3.10.260.10">
    <property type="entry name" value="Transcription regulator HTH, APSES-type DNA-binding domain"/>
    <property type="match status" value="1"/>
</dbReference>
<dbReference type="GO" id="GO:0033309">
    <property type="term" value="C:SBF transcription complex"/>
    <property type="evidence" value="ECO:0007669"/>
    <property type="project" value="TreeGrafter"/>
</dbReference>
<dbReference type="GO" id="GO:0000981">
    <property type="term" value="F:DNA-binding transcription factor activity, RNA polymerase II-specific"/>
    <property type="evidence" value="ECO:0007669"/>
    <property type="project" value="UniProtKB-ARBA"/>
</dbReference>
<evidence type="ECO:0000313" key="4">
    <source>
        <dbReference type="Proteomes" id="UP000799324"/>
    </source>
</evidence>
<name>A0A6A6SYD1_9PLEO</name>
<dbReference type="InterPro" id="IPR036887">
    <property type="entry name" value="HTH_APSES_sf"/>
</dbReference>
<organism evidence="3 4">
    <name type="scientific">Lophiostoma macrostomum CBS 122681</name>
    <dbReference type="NCBI Taxonomy" id="1314788"/>
    <lineage>
        <taxon>Eukaryota</taxon>
        <taxon>Fungi</taxon>
        <taxon>Dikarya</taxon>
        <taxon>Ascomycota</taxon>
        <taxon>Pezizomycotina</taxon>
        <taxon>Dothideomycetes</taxon>
        <taxon>Pleosporomycetidae</taxon>
        <taxon>Pleosporales</taxon>
        <taxon>Lophiostomataceae</taxon>
        <taxon>Lophiostoma</taxon>
    </lineage>
</organism>
<dbReference type="GO" id="GO:0003677">
    <property type="term" value="F:DNA binding"/>
    <property type="evidence" value="ECO:0007669"/>
    <property type="project" value="InterPro"/>
</dbReference>
<feature type="compositionally biased region" description="Basic and acidic residues" evidence="1">
    <location>
        <begin position="12"/>
        <end position="21"/>
    </location>
</feature>
<accession>A0A6A6SYD1</accession>
<dbReference type="PANTHER" id="PTHR43828:SF5">
    <property type="entry name" value="TRANSCRIPTIONAL REPRESSOR XBP1"/>
    <property type="match status" value="1"/>
</dbReference>
<proteinExistence type="predicted"/>
<feature type="domain" description="HTH APSES-type" evidence="2">
    <location>
        <begin position="104"/>
        <end position="222"/>
    </location>
</feature>
<dbReference type="PANTHER" id="PTHR43828">
    <property type="entry name" value="ASPARAGINASE"/>
    <property type="match status" value="1"/>
</dbReference>
<dbReference type="InterPro" id="IPR003163">
    <property type="entry name" value="Tscrpt_reg_HTH_APSES-type"/>
</dbReference>